<keyword evidence="1" id="KW-0175">Coiled coil</keyword>
<organism evidence="2 3">
    <name type="scientific">Lentinus brumalis</name>
    <dbReference type="NCBI Taxonomy" id="2498619"/>
    <lineage>
        <taxon>Eukaryota</taxon>
        <taxon>Fungi</taxon>
        <taxon>Dikarya</taxon>
        <taxon>Basidiomycota</taxon>
        <taxon>Agaricomycotina</taxon>
        <taxon>Agaricomycetes</taxon>
        <taxon>Polyporales</taxon>
        <taxon>Polyporaceae</taxon>
        <taxon>Lentinus</taxon>
    </lineage>
</organism>
<protein>
    <submittedName>
        <fullName evidence="2">Uncharacterized protein</fullName>
    </submittedName>
</protein>
<gene>
    <name evidence="2" type="ORF">OH76DRAFT_1409712</name>
</gene>
<dbReference type="OrthoDB" id="3215905at2759"/>
<feature type="coiled-coil region" evidence="1">
    <location>
        <begin position="252"/>
        <end position="279"/>
    </location>
</feature>
<reference evidence="2 3" key="1">
    <citation type="journal article" date="2018" name="Biotechnol. Biofuels">
        <title>Integrative visual omics of the white-rot fungus Polyporus brumalis exposes the biotechnological potential of its oxidative enzymes for delignifying raw plant biomass.</title>
        <authorList>
            <person name="Miyauchi S."/>
            <person name="Rancon A."/>
            <person name="Drula E."/>
            <person name="Hage H."/>
            <person name="Chaduli D."/>
            <person name="Favel A."/>
            <person name="Grisel S."/>
            <person name="Henrissat B."/>
            <person name="Herpoel-Gimbert I."/>
            <person name="Ruiz-Duenas F.J."/>
            <person name="Chevret D."/>
            <person name="Hainaut M."/>
            <person name="Lin J."/>
            <person name="Wang M."/>
            <person name="Pangilinan J."/>
            <person name="Lipzen A."/>
            <person name="Lesage-Meessen L."/>
            <person name="Navarro D."/>
            <person name="Riley R."/>
            <person name="Grigoriev I.V."/>
            <person name="Zhou S."/>
            <person name="Raouche S."/>
            <person name="Rosso M.N."/>
        </authorList>
    </citation>
    <scope>NUCLEOTIDE SEQUENCE [LARGE SCALE GENOMIC DNA]</scope>
    <source>
        <strain evidence="2 3">BRFM 1820</strain>
    </source>
</reference>
<dbReference type="Proteomes" id="UP000256964">
    <property type="component" value="Unassembled WGS sequence"/>
</dbReference>
<name>A0A371CUE6_9APHY</name>
<evidence type="ECO:0000313" key="2">
    <source>
        <dbReference type="EMBL" id="RDX43905.1"/>
    </source>
</evidence>
<accession>A0A371CUE6</accession>
<sequence length="546" mass="60731">MTARAAYFVSESEAMGYFWGLPSSPRLVYRIGTPLTQPIDFDMFHQLKALRPVFDRRLVEVWGEMGPRVVAFLDSKNVKFTTIDWVRFTIDYGPLAGPVTLWIGVLPESLAAEDAHIAACGCLAILEEFNITDVEVAFRTSIYTRSAGPKLLEPVDSRHPTVDVRGPLTPTLGLRVAAKDTPHVEGTGGFYFAEGGDSDKILFVTARHVLFPLNTGPKDRYDCLNCSAPRHDVLLLGTNAFSDTITSIDDKLERHRVYVDRYRRELRALERRVAKNTKQTARKASKELKRIRGSVREESRASKALGKLHDEVTNDWADDSQRVLGHVIRSPPVTLGAGSEGYTEDYAVVELDSSKVDKHVFRGNAIELGTTLSSPAQILTRLNADTRTVCSVTPYDRLYRLRGHLREEDMHRPNLFNRKGEECLMVVKSGNGSGVTVGSATGIFSYVREYLDDGTHRTSREWAILPYSQTSGVFSALGDSGSLIADGRGRFGGLLTGGAGADTRHFDITYATPFFWLWPRIKANGFPDAHLDLDAYIDFDPDTFMV</sequence>
<keyword evidence="3" id="KW-1185">Reference proteome</keyword>
<proteinExistence type="predicted"/>
<dbReference type="EMBL" id="KZ857458">
    <property type="protein sequence ID" value="RDX43905.1"/>
    <property type="molecule type" value="Genomic_DNA"/>
</dbReference>
<evidence type="ECO:0000313" key="3">
    <source>
        <dbReference type="Proteomes" id="UP000256964"/>
    </source>
</evidence>
<dbReference type="AlphaFoldDB" id="A0A371CUE6"/>
<evidence type="ECO:0000256" key="1">
    <source>
        <dbReference type="SAM" id="Coils"/>
    </source>
</evidence>